<gene>
    <name evidence="1" type="ORF">BJ138DRAFT_282517</name>
</gene>
<evidence type="ECO:0000313" key="1">
    <source>
        <dbReference type="EMBL" id="KAH7908973.1"/>
    </source>
</evidence>
<proteinExistence type="predicted"/>
<keyword evidence="2" id="KW-1185">Reference proteome</keyword>
<dbReference type="Proteomes" id="UP000790377">
    <property type="component" value="Unassembled WGS sequence"/>
</dbReference>
<sequence length="1164" mass="129322">MGWSYRATQSSVADKDSYVSIRVEAARCAPENEPIVVIEGGATVEELIANGIKSTTFALPVRGSYIIRKDSGRLLMQVQPASNTNTIGQTHAHRSSASLNDLATTYHARFKQKGDSADLELAIKNYRIVLNMCPREHRERSTYFNNLASALQTRFEITKNPSDLTEAIKHHREALRARPKGHPQHSTSLSNLAGALWARFHLQGDPTSLKEAIIYYREVLVFRPRSHPYHARSLNNLAGALYSRFYQSSKMEDLEEAIKYYRVSLELRPEGHPDHQNSLTNLASALRSRFNQRGDMVDLEEAISLYRNALRLCPESDSEHSSCRRNLATALLSRFNQQGDASDLEQAVEHYHVALQSCSEGNRSHLTSLNSLANALGTRFNHFGDIADLDQAIEYYHSALKLCPREHPDHSPSSNNLATALRARFQQHGDIADLEYAITLYRAALSLCPREHPDHATSLTNLATALRTRCDEQGHIADLEEAIAHYRIALELRPQGHPYHSKTLNNLGAALRSSFTMRGGDADLAESITCYQSSLILSPQGHPEHSTTLIGLAIALRTGFEQDHGAADLTNSFNALHTALSIIAHDHPNSLDLHLELALNYLAKHSHPLDDNAASSIDKVFYHYELAATSRNASAWRQLQASQAWVACAEQHDHPSAPHAYRILLDNLDRHVTVAVSPSKQHELIKRISSSFAADAASCAMRHNNPVSAVEMLELGRGIIWTQMSHLRTSLDQVGEASEEGKTLALHFQQLSLQLEQLSAGFKGDEQTSYDTDTRRYRQLTTEWDHVVEKIRQLDGFSRFLRHPLYSDIQEAACEGPVIVVNASRFSCDAFIILHTGDPLHVSLDHITLDEVSKLSAHFASVLKSPAFPGEEKKRQNQLIAVLRQLWDLVVFPIVDGLFNVCGRGLVNSRIWWCPTSVFTSLPLHAAGSYRPGTPNLSDLFVSSYTPTLSALLRARRDRARDPVIPKFAIIGQSKPLWKTGKNSLHSVDTELNVLGTLIPPAISTTQLTGVAATDTAALEALREHSWVHLACHGQQDPTQPFNSAFLMSNNPLSLLDIIRAKIQPADFAFLSACHTAVCDKITPDEVIHLAAGMQFVGFKSVIGTMWAVEDEIAHHMVSEFYRQMFAKGTDSVKAAEALGMAAKIVDKKRIPLDQRIVFIHIGV</sequence>
<dbReference type="EMBL" id="MU267787">
    <property type="protein sequence ID" value="KAH7908973.1"/>
    <property type="molecule type" value="Genomic_DNA"/>
</dbReference>
<evidence type="ECO:0000313" key="2">
    <source>
        <dbReference type="Proteomes" id="UP000790377"/>
    </source>
</evidence>
<comment type="caution">
    <text evidence="1">The sequence shown here is derived from an EMBL/GenBank/DDBJ whole genome shotgun (WGS) entry which is preliminary data.</text>
</comment>
<accession>A0ACB8A7C6</accession>
<reference evidence="1" key="1">
    <citation type="journal article" date="2021" name="New Phytol.">
        <title>Evolutionary innovations through gain and loss of genes in the ectomycorrhizal Boletales.</title>
        <authorList>
            <person name="Wu G."/>
            <person name="Miyauchi S."/>
            <person name="Morin E."/>
            <person name="Kuo A."/>
            <person name="Drula E."/>
            <person name="Varga T."/>
            <person name="Kohler A."/>
            <person name="Feng B."/>
            <person name="Cao Y."/>
            <person name="Lipzen A."/>
            <person name="Daum C."/>
            <person name="Hundley H."/>
            <person name="Pangilinan J."/>
            <person name="Johnson J."/>
            <person name="Barry K."/>
            <person name="LaButti K."/>
            <person name="Ng V."/>
            <person name="Ahrendt S."/>
            <person name="Min B."/>
            <person name="Choi I.G."/>
            <person name="Park H."/>
            <person name="Plett J.M."/>
            <person name="Magnuson J."/>
            <person name="Spatafora J.W."/>
            <person name="Nagy L.G."/>
            <person name="Henrissat B."/>
            <person name="Grigoriev I.V."/>
            <person name="Yang Z.L."/>
            <person name="Xu J."/>
            <person name="Martin F.M."/>
        </authorList>
    </citation>
    <scope>NUCLEOTIDE SEQUENCE</scope>
    <source>
        <strain evidence="1">ATCC 28755</strain>
    </source>
</reference>
<name>A0ACB8A7C6_9AGAM</name>
<protein>
    <submittedName>
        <fullName evidence="1">CHAT domain-containing protein</fullName>
    </submittedName>
</protein>
<organism evidence="1 2">
    <name type="scientific">Hygrophoropsis aurantiaca</name>
    <dbReference type="NCBI Taxonomy" id="72124"/>
    <lineage>
        <taxon>Eukaryota</taxon>
        <taxon>Fungi</taxon>
        <taxon>Dikarya</taxon>
        <taxon>Basidiomycota</taxon>
        <taxon>Agaricomycotina</taxon>
        <taxon>Agaricomycetes</taxon>
        <taxon>Agaricomycetidae</taxon>
        <taxon>Boletales</taxon>
        <taxon>Coniophorineae</taxon>
        <taxon>Hygrophoropsidaceae</taxon>
        <taxon>Hygrophoropsis</taxon>
    </lineage>
</organism>